<dbReference type="GO" id="GO:0045944">
    <property type="term" value="P:positive regulation of transcription by RNA polymerase II"/>
    <property type="evidence" value="ECO:0007669"/>
    <property type="project" value="TreeGrafter"/>
</dbReference>
<reference evidence="7" key="2">
    <citation type="submission" date="2025-08" db="UniProtKB">
        <authorList>
            <consortium name="Ensembl"/>
        </authorList>
    </citation>
    <scope>IDENTIFICATION</scope>
</reference>
<feature type="region of interest" description="Disordered" evidence="5">
    <location>
        <begin position="36"/>
        <end position="65"/>
    </location>
</feature>
<dbReference type="eggNOG" id="KOG3898">
    <property type="taxonomic scope" value="Eukaryota"/>
</dbReference>
<keyword evidence="3" id="KW-0804">Transcription</keyword>
<proteinExistence type="predicted"/>
<dbReference type="PANTHER" id="PTHR19290">
    <property type="entry name" value="BASIC HELIX-LOOP-HELIX PROTEIN NEUROGENIN-RELATED"/>
    <property type="match status" value="1"/>
</dbReference>
<accession>H3B9I7</accession>
<feature type="domain" description="BHLH" evidence="6">
    <location>
        <begin position="65"/>
        <end position="119"/>
    </location>
</feature>
<dbReference type="GO" id="GO:0046983">
    <property type="term" value="F:protein dimerization activity"/>
    <property type="evidence" value="ECO:0007669"/>
    <property type="project" value="InterPro"/>
</dbReference>
<dbReference type="Gene3D" id="4.10.280.10">
    <property type="entry name" value="Helix-loop-helix DNA-binding domain"/>
    <property type="match status" value="1"/>
</dbReference>
<evidence type="ECO:0000313" key="7">
    <source>
        <dbReference type="Ensembl" id="ENSLACP00000018558.1"/>
    </source>
</evidence>
<dbReference type="STRING" id="7897.ENSLACP00000018558"/>
<evidence type="ECO:0000256" key="3">
    <source>
        <dbReference type="ARBA" id="ARBA00023163"/>
    </source>
</evidence>
<dbReference type="SUPFAM" id="SSF47459">
    <property type="entry name" value="HLH, helix-loop-helix DNA-binding domain"/>
    <property type="match status" value="1"/>
</dbReference>
<dbReference type="GO" id="GO:0070888">
    <property type="term" value="F:E-box binding"/>
    <property type="evidence" value="ECO:0007669"/>
    <property type="project" value="TreeGrafter"/>
</dbReference>
<keyword evidence="1" id="KW-0805">Transcription regulation</keyword>
<sequence length="251" mass="27096">MDSDAGSLSSRASSPEFEDGAARFFASEAFGSFCVEQSEPSSSSSSRAGGKARTEKDRSEDGLQELRLKVNSRERKRMHDLNEAMDGLRQVMPYSQGPSVRKLSKIATLMLARNYIMMLTSSLEEMKRLVSDAYGGCQNFASRCTQRGPTVSQGGIPSLTQPLPSVMGAAPVPLSSTNCPTSLLSGYLNLTSIPRGFFKDLQQSSGVYLGSSYGHLSGVPCFCSLCQHQGQQFHQPLPRSTTNPVCLTTGK</sequence>
<reference evidence="8" key="1">
    <citation type="submission" date="2011-08" db="EMBL/GenBank/DDBJ databases">
        <title>The draft genome of Latimeria chalumnae.</title>
        <authorList>
            <person name="Di Palma F."/>
            <person name="Alfoldi J."/>
            <person name="Johnson J."/>
            <person name="Berlin A."/>
            <person name="Gnerre S."/>
            <person name="Jaffe D."/>
            <person name="MacCallum I."/>
            <person name="Young S."/>
            <person name="Walker B.J."/>
            <person name="Lander E."/>
            <person name="Lindblad-Toh K."/>
        </authorList>
    </citation>
    <scope>NUCLEOTIDE SEQUENCE [LARGE SCALE GENOMIC DNA]</scope>
    <source>
        <strain evidence="8">Wild caught</strain>
    </source>
</reference>
<evidence type="ECO:0000259" key="6">
    <source>
        <dbReference type="PROSITE" id="PS50888"/>
    </source>
</evidence>
<dbReference type="InterPro" id="IPR036638">
    <property type="entry name" value="HLH_DNA-bd_sf"/>
</dbReference>
<organism evidence="7 8">
    <name type="scientific">Latimeria chalumnae</name>
    <name type="common">Coelacanth</name>
    <dbReference type="NCBI Taxonomy" id="7897"/>
    <lineage>
        <taxon>Eukaryota</taxon>
        <taxon>Metazoa</taxon>
        <taxon>Chordata</taxon>
        <taxon>Craniata</taxon>
        <taxon>Vertebrata</taxon>
        <taxon>Euteleostomi</taxon>
        <taxon>Coelacanthiformes</taxon>
        <taxon>Coelacanthidae</taxon>
        <taxon>Latimeria</taxon>
    </lineage>
</organism>
<dbReference type="Proteomes" id="UP000008672">
    <property type="component" value="Unassembled WGS sequence"/>
</dbReference>
<dbReference type="PROSITE" id="PS50888">
    <property type="entry name" value="BHLH"/>
    <property type="match status" value="1"/>
</dbReference>
<dbReference type="AlphaFoldDB" id="H3B9I7"/>
<dbReference type="EMBL" id="AFYH01066710">
    <property type="status" value="NOT_ANNOTATED_CDS"/>
    <property type="molecule type" value="Genomic_DNA"/>
</dbReference>
<dbReference type="InParanoid" id="H3B9I7"/>
<dbReference type="Pfam" id="PF00010">
    <property type="entry name" value="HLH"/>
    <property type="match status" value="1"/>
</dbReference>
<dbReference type="GO" id="GO:0005634">
    <property type="term" value="C:nucleus"/>
    <property type="evidence" value="ECO:0007669"/>
    <property type="project" value="TreeGrafter"/>
</dbReference>
<keyword evidence="2" id="KW-0238">DNA-binding</keyword>
<evidence type="ECO:0000256" key="4">
    <source>
        <dbReference type="ARBA" id="ARBA00023242"/>
    </source>
</evidence>
<keyword evidence="8" id="KW-1185">Reference proteome</keyword>
<evidence type="ECO:0000256" key="2">
    <source>
        <dbReference type="ARBA" id="ARBA00023125"/>
    </source>
</evidence>
<dbReference type="GO" id="GO:0000981">
    <property type="term" value="F:DNA-binding transcription factor activity, RNA polymerase II-specific"/>
    <property type="evidence" value="ECO:0007669"/>
    <property type="project" value="TreeGrafter"/>
</dbReference>
<dbReference type="GO" id="GO:0061564">
    <property type="term" value="P:axon development"/>
    <property type="evidence" value="ECO:0007669"/>
    <property type="project" value="TreeGrafter"/>
</dbReference>
<protein>
    <recommendedName>
        <fullName evidence="6">BHLH domain-containing protein</fullName>
    </recommendedName>
</protein>
<dbReference type="GeneTree" id="ENSGT00940000161651"/>
<dbReference type="GO" id="GO:0007423">
    <property type="term" value="P:sensory organ development"/>
    <property type="evidence" value="ECO:0007669"/>
    <property type="project" value="TreeGrafter"/>
</dbReference>
<name>H3B9I7_LATCH</name>
<dbReference type="HOGENOM" id="CLU_065376_1_0_1"/>
<evidence type="ECO:0000256" key="5">
    <source>
        <dbReference type="SAM" id="MobiDB-lite"/>
    </source>
</evidence>
<dbReference type="OMA" id="THRAPGC"/>
<evidence type="ECO:0000313" key="8">
    <source>
        <dbReference type="Proteomes" id="UP000008672"/>
    </source>
</evidence>
<dbReference type="InterPro" id="IPR011598">
    <property type="entry name" value="bHLH_dom"/>
</dbReference>
<keyword evidence="4" id="KW-0539">Nucleus</keyword>
<feature type="compositionally biased region" description="Basic and acidic residues" evidence="5">
    <location>
        <begin position="52"/>
        <end position="65"/>
    </location>
</feature>
<dbReference type="SMART" id="SM00353">
    <property type="entry name" value="HLH"/>
    <property type="match status" value="1"/>
</dbReference>
<dbReference type="Ensembl" id="ENSLACT00000018691.1">
    <property type="protein sequence ID" value="ENSLACP00000018558.1"/>
    <property type="gene ID" value="ENSLACG00000016340.1"/>
</dbReference>
<dbReference type="PANTHER" id="PTHR19290:SF164">
    <property type="entry name" value="BHLH DOMAIN-CONTAINING PROTEIN"/>
    <property type="match status" value="1"/>
</dbReference>
<dbReference type="InterPro" id="IPR050359">
    <property type="entry name" value="bHLH_transcription_factors"/>
</dbReference>
<evidence type="ECO:0000256" key="1">
    <source>
        <dbReference type="ARBA" id="ARBA00023015"/>
    </source>
</evidence>
<dbReference type="CDD" id="cd19725">
    <property type="entry name" value="bHLH_TS_OLIG2_like"/>
    <property type="match status" value="1"/>
</dbReference>
<dbReference type="FunFam" id="4.10.280.10:FF:000031">
    <property type="entry name" value="Oligodendrocyte transcription factor 3"/>
    <property type="match status" value="1"/>
</dbReference>
<reference evidence="7" key="3">
    <citation type="submission" date="2025-09" db="UniProtKB">
        <authorList>
            <consortium name="Ensembl"/>
        </authorList>
    </citation>
    <scope>IDENTIFICATION</scope>
</reference>